<dbReference type="SUPFAM" id="SSF47757">
    <property type="entry name" value="Chemotaxis receptor methyltransferase CheR, N-terminal domain"/>
    <property type="match status" value="1"/>
</dbReference>
<dbReference type="PROSITE" id="PS50123">
    <property type="entry name" value="CHER"/>
    <property type="match status" value="1"/>
</dbReference>
<gene>
    <name evidence="2" type="ORF">NDI37_06385</name>
</gene>
<organism evidence="2 3">
    <name type="scientific">Funiculus sociatus GB2-A5</name>
    <dbReference type="NCBI Taxonomy" id="2933946"/>
    <lineage>
        <taxon>Bacteria</taxon>
        <taxon>Bacillati</taxon>
        <taxon>Cyanobacteriota</taxon>
        <taxon>Cyanophyceae</taxon>
        <taxon>Coleofasciculales</taxon>
        <taxon>Coleofasciculaceae</taxon>
        <taxon>Funiculus</taxon>
    </lineage>
</organism>
<dbReference type="InterPro" id="IPR022642">
    <property type="entry name" value="CheR_C"/>
</dbReference>
<feature type="domain" description="CheR-type methyltransferase" evidence="1">
    <location>
        <begin position="8"/>
        <end position="283"/>
    </location>
</feature>
<dbReference type="Proteomes" id="UP001442494">
    <property type="component" value="Unassembled WGS sequence"/>
</dbReference>
<evidence type="ECO:0000259" key="1">
    <source>
        <dbReference type="PROSITE" id="PS50123"/>
    </source>
</evidence>
<dbReference type="InterPro" id="IPR050903">
    <property type="entry name" value="Bact_Chemotaxis_MeTrfase"/>
</dbReference>
<evidence type="ECO:0000313" key="2">
    <source>
        <dbReference type="EMBL" id="MEP0864091.1"/>
    </source>
</evidence>
<dbReference type="InterPro" id="IPR022641">
    <property type="entry name" value="CheR_N"/>
</dbReference>
<dbReference type="Gene3D" id="3.40.50.150">
    <property type="entry name" value="Vaccinia Virus protein VP39"/>
    <property type="match status" value="1"/>
</dbReference>
<protein>
    <submittedName>
        <fullName evidence="2">Protein-glutamate O-methyltransferase CheR</fullName>
    </submittedName>
</protein>
<dbReference type="PRINTS" id="PR00996">
    <property type="entry name" value="CHERMTFRASE"/>
</dbReference>
<accession>A0ABV0JKW9</accession>
<dbReference type="PANTHER" id="PTHR24422:SF8">
    <property type="entry name" value="CHEMOTAXIS PROTEIN"/>
    <property type="match status" value="1"/>
</dbReference>
<evidence type="ECO:0000313" key="3">
    <source>
        <dbReference type="Proteomes" id="UP001442494"/>
    </source>
</evidence>
<dbReference type="Pfam" id="PF01739">
    <property type="entry name" value="CheR"/>
    <property type="match status" value="1"/>
</dbReference>
<dbReference type="PANTHER" id="PTHR24422">
    <property type="entry name" value="CHEMOTAXIS PROTEIN METHYLTRANSFERASE"/>
    <property type="match status" value="1"/>
</dbReference>
<name>A0ABV0JKW9_9CYAN</name>
<dbReference type="SUPFAM" id="SSF53335">
    <property type="entry name" value="S-adenosyl-L-methionine-dependent methyltransferases"/>
    <property type="match status" value="1"/>
</dbReference>
<proteinExistence type="predicted"/>
<reference evidence="2 3" key="1">
    <citation type="submission" date="2022-04" db="EMBL/GenBank/DDBJ databases">
        <title>Positive selection, recombination, and allopatry shape intraspecific diversity of widespread and dominant cyanobacteria.</title>
        <authorList>
            <person name="Wei J."/>
            <person name="Shu W."/>
            <person name="Hu C."/>
        </authorList>
    </citation>
    <scope>NUCLEOTIDE SEQUENCE [LARGE SCALE GENOMIC DNA]</scope>
    <source>
        <strain evidence="2 3">GB2-A5</strain>
    </source>
</reference>
<comment type="caution">
    <text evidence="2">The sequence shown here is derived from an EMBL/GenBank/DDBJ whole genome shotgun (WGS) entry which is preliminary data.</text>
</comment>
<dbReference type="EMBL" id="JAMPKK010000009">
    <property type="protein sequence ID" value="MEP0864091.1"/>
    <property type="molecule type" value="Genomic_DNA"/>
</dbReference>
<sequence length="283" mass="33232">MQLADRLVSMKKTELEDIEIQLLLEGVYLYYGFDFRNYAPASLKRRIWNTIQEEELTSVSALQEKVLHDPECMERFLLNLSVNVTAMFRDPTFYLAFRHKVVPLLRTYPFIRIWCAGCSTGEEVYSMAILLQEEGLYHRCRIYATDMNEMVLRKAKVGIFPLQMMQEYTQQYINAGGKKSFSEYYTAAYESAIFSSSLKENVIFSQHNLAIDSSFNEFNVILCRNVLIYFNQLLQERVHNLLYESLGRFGILGLGRQESLKATPHEKHYEELEGNEKLYRRIR</sequence>
<dbReference type="InterPro" id="IPR000780">
    <property type="entry name" value="CheR_MeTrfase"/>
</dbReference>
<keyword evidence="3" id="KW-1185">Reference proteome</keyword>
<dbReference type="Pfam" id="PF03705">
    <property type="entry name" value="CheR_N"/>
    <property type="match status" value="1"/>
</dbReference>
<dbReference type="SMART" id="SM00138">
    <property type="entry name" value="MeTrc"/>
    <property type="match status" value="1"/>
</dbReference>
<dbReference type="InterPro" id="IPR029063">
    <property type="entry name" value="SAM-dependent_MTases_sf"/>
</dbReference>